<proteinExistence type="evidence at transcript level"/>
<feature type="compositionally biased region" description="Polar residues" evidence="2">
    <location>
        <begin position="7"/>
        <end position="20"/>
    </location>
</feature>
<evidence type="ECO:0000259" key="3">
    <source>
        <dbReference type="PROSITE" id="PS50001"/>
    </source>
</evidence>
<organism evidence="4">
    <name type="scientific">Phallusia mammillata</name>
    <dbReference type="NCBI Taxonomy" id="59560"/>
    <lineage>
        <taxon>Eukaryota</taxon>
        <taxon>Metazoa</taxon>
        <taxon>Chordata</taxon>
        <taxon>Tunicata</taxon>
        <taxon>Ascidiacea</taxon>
        <taxon>Phlebobranchia</taxon>
        <taxon>Ascidiidae</taxon>
        <taxon>Phallusia</taxon>
    </lineage>
</organism>
<dbReference type="AlphaFoldDB" id="A0A6F9DIE9"/>
<feature type="region of interest" description="Disordered" evidence="2">
    <location>
        <begin position="1"/>
        <end position="25"/>
    </location>
</feature>
<keyword evidence="1" id="KW-0727">SH2 domain</keyword>
<evidence type="ECO:0000256" key="1">
    <source>
        <dbReference type="PROSITE-ProRule" id="PRU00191"/>
    </source>
</evidence>
<accession>A0A6F9DIE9</accession>
<evidence type="ECO:0000256" key="2">
    <source>
        <dbReference type="SAM" id="MobiDB-lite"/>
    </source>
</evidence>
<feature type="domain" description="SH2" evidence="3">
    <location>
        <begin position="144"/>
        <end position="209"/>
    </location>
</feature>
<gene>
    <name evidence="4" type="primary">LOC100182506-001</name>
</gene>
<dbReference type="InterPro" id="IPR000980">
    <property type="entry name" value="SH2"/>
</dbReference>
<dbReference type="CDD" id="cd00173">
    <property type="entry name" value="SH2"/>
    <property type="match status" value="1"/>
</dbReference>
<name>A0A6F9DIE9_9ASCI</name>
<dbReference type="Gene3D" id="3.30.505.10">
    <property type="entry name" value="SH2 domain"/>
    <property type="match status" value="1"/>
</dbReference>
<evidence type="ECO:0000313" key="4">
    <source>
        <dbReference type="EMBL" id="CAB3262736.1"/>
    </source>
</evidence>
<reference evidence="4" key="1">
    <citation type="submission" date="2020-04" db="EMBL/GenBank/DDBJ databases">
        <authorList>
            <person name="Neveu A P."/>
        </authorList>
    </citation>
    <scope>NUCLEOTIDE SEQUENCE</scope>
    <source>
        <tissue evidence="4">Whole embryo</tissue>
    </source>
</reference>
<dbReference type="EMBL" id="LR786874">
    <property type="protein sequence ID" value="CAB3262736.1"/>
    <property type="molecule type" value="mRNA"/>
</dbReference>
<dbReference type="PROSITE" id="PS50001">
    <property type="entry name" value="SH2"/>
    <property type="match status" value="1"/>
</dbReference>
<dbReference type="Pfam" id="PF00017">
    <property type="entry name" value="SH2"/>
    <property type="match status" value="1"/>
</dbReference>
<dbReference type="InterPro" id="IPR036860">
    <property type="entry name" value="SH2_dom_sf"/>
</dbReference>
<sequence>MGDQSARIDSTGEQETSSTRPEPIRDAFGISNSFLCSEDQDLWSQLHPSNATIGTQKELESLKKKLKEDYNMKDQLWKLLKRFLAGPNQKNIIDEGFLSVHGFIAVTKWFGSFKKMGNTCYCLQQVDNLMRKGGVKRGKSFVSWFAGFITNDKANEYLCKEKCGTFLVRFSESLCSEGGFCVAVKLKEDEVLQYQIKGNYQQACNGQRYNAKLRLISKEAQDIGPCTNIVELVHELRCGVGDIEGEFETICPDLPLNATFQGYN</sequence>
<dbReference type="SUPFAM" id="SSF55550">
    <property type="entry name" value="SH2 domain"/>
    <property type="match status" value="1"/>
</dbReference>
<protein>
    <submittedName>
        <fullName evidence="4">Uncharacterized protein LOC100182506</fullName>
    </submittedName>
</protein>